<dbReference type="AlphaFoldDB" id="A0A2S4PXP6"/>
<dbReference type="OrthoDB" id="3530645at2759"/>
<keyword evidence="1" id="KW-0175">Coiled coil</keyword>
<comment type="caution">
    <text evidence="3">The sequence shown here is derived from an EMBL/GenBank/DDBJ whole genome shotgun (WGS) entry which is preliminary data.</text>
</comment>
<dbReference type="Proteomes" id="UP000237438">
    <property type="component" value="Unassembled WGS sequence"/>
</dbReference>
<name>A0A2S4PXP6_9PEZI</name>
<reference evidence="3 4" key="1">
    <citation type="submission" date="2017-10" db="EMBL/GenBank/DDBJ databases">
        <title>Development of genomic resources for the powdery mildew, Erysiphe pulchra.</title>
        <authorList>
            <person name="Wadl P.A."/>
            <person name="Mack B.M."/>
            <person name="Moore G."/>
            <person name="Beltz S.B."/>
        </authorList>
    </citation>
    <scope>NUCLEOTIDE SEQUENCE [LARGE SCALE GENOMIC DNA]</scope>
    <source>
        <strain evidence="3">Cflorida</strain>
    </source>
</reference>
<evidence type="ECO:0000313" key="4">
    <source>
        <dbReference type="Proteomes" id="UP000237438"/>
    </source>
</evidence>
<protein>
    <submittedName>
        <fullName evidence="3">Uncharacterized protein</fullName>
    </submittedName>
</protein>
<feature type="region of interest" description="Disordered" evidence="2">
    <location>
        <begin position="181"/>
        <end position="205"/>
    </location>
</feature>
<evidence type="ECO:0000256" key="1">
    <source>
        <dbReference type="SAM" id="Coils"/>
    </source>
</evidence>
<organism evidence="3 4">
    <name type="scientific">Erysiphe pulchra</name>
    <dbReference type="NCBI Taxonomy" id="225359"/>
    <lineage>
        <taxon>Eukaryota</taxon>
        <taxon>Fungi</taxon>
        <taxon>Dikarya</taxon>
        <taxon>Ascomycota</taxon>
        <taxon>Pezizomycotina</taxon>
        <taxon>Leotiomycetes</taxon>
        <taxon>Erysiphales</taxon>
        <taxon>Erysiphaceae</taxon>
        <taxon>Erysiphe</taxon>
    </lineage>
</organism>
<feature type="coiled-coil region" evidence="1">
    <location>
        <begin position="21"/>
        <end position="80"/>
    </location>
</feature>
<evidence type="ECO:0000256" key="2">
    <source>
        <dbReference type="SAM" id="MobiDB-lite"/>
    </source>
</evidence>
<feature type="compositionally biased region" description="Polar residues" evidence="2">
    <location>
        <begin position="194"/>
        <end position="205"/>
    </location>
</feature>
<gene>
    <name evidence="3" type="ORF">EPUL_001264</name>
</gene>
<keyword evidence="4" id="KW-1185">Reference proteome</keyword>
<accession>A0A2S4PXP6</accession>
<feature type="region of interest" description="Disordered" evidence="2">
    <location>
        <begin position="135"/>
        <end position="158"/>
    </location>
</feature>
<evidence type="ECO:0000313" key="3">
    <source>
        <dbReference type="EMBL" id="POS86813.1"/>
    </source>
</evidence>
<proteinExistence type="predicted"/>
<feature type="region of interest" description="Disordered" evidence="2">
    <location>
        <begin position="298"/>
        <end position="322"/>
    </location>
</feature>
<dbReference type="EMBL" id="PEDP01000246">
    <property type="protein sequence ID" value="POS86813.1"/>
    <property type="molecule type" value="Genomic_DNA"/>
</dbReference>
<sequence>MASELSTLPSIAHVAADRLWQFQLRKENKAILDELQDHENKRKSLLETNQKRFEAGEERILKLEAKIVQLEQEHSKKMQAWEKFKNEQRAQTAELKMQIRLFLQARGILSEDEICKIMMDRVSMSSLENKALVSSRRSISKTQNSGNRNLRSHCPNTNGEAVSQVAEVGIKAKVKEIPAAKYQDTRRERKAIKQTIQSSRPTNTIEESKLPRLSQGRVQLKLYYEQADSIRSSSVSSEEQFETEFVNSFIRGISNYKAREKLTGQLQQIHPSKQKKDGRVEILCSWAELGEAIKTFSSHGEKKTAIKSKKQRTITPRGPIQS</sequence>